<evidence type="ECO:0000313" key="13">
    <source>
        <dbReference type="Proteomes" id="UP000594260"/>
    </source>
</evidence>
<keyword evidence="3 11" id="KW-0328">Glycosyltransferase</keyword>
<dbReference type="OMA" id="RIINPHE"/>
<evidence type="ECO:0000256" key="9">
    <source>
        <dbReference type="ARBA" id="ARBA00023136"/>
    </source>
</evidence>
<dbReference type="AlphaFoldDB" id="A0A7M7JPW0"/>
<dbReference type="OrthoDB" id="5512589at2759"/>
<dbReference type="EnsemblMetazoa" id="XM_022799578">
    <property type="protein sequence ID" value="XP_022655313"/>
    <property type="gene ID" value="LOC111247964"/>
</dbReference>
<evidence type="ECO:0000256" key="11">
    <source>
        <dbReference type="RuleBase" id="RU363063"/>
    </source>
</evidence>
<evidence type="ECO:0000256" key="6">
    <source>
        <dbReference type="ARBA" id="ARBA00022968"/>
    </source>
</evidence>
<evidence type="ECO:0000256" key="3">
    <source>
        <dbReference type="ARBA" id="ARBA00022676"/>
    </source>
</evidence>
<keyword evidence="8 11" id="KW-0333">Golgi apparatus</keyword>
<name>A0A7M7JPW0_VARDE</name>
<evidence type="ECO:0000256" key="4">
    <source>
        <dbReference type="ARBA" id="ARBA00022679"/>
    </source>
</evidence>
<dbReference type="GO" id="GO:0000139">
    <property type="term" value="C:Golgi membrane"/>
    <property type="evidence" value="ECO:0007669"/>
    <property type="project" value="UniProtKB-SubCell"/>
</dbReference>
<dbReference type="Proteomes" id="UP000594260">
    <property type="component" value="Unplaced"/>
</dbReference>
<evidence type="ECO:0000313" key="12">
    <source>
        <dbReference type="EnsemblMetazoa" id="XP_022655313"/>
    </source>
</evidence>
<dbReference type="GO" id="GO:0006493">
    <property type="term" value="P:protein O-linked glycosylation"/>
    <property type="evidence" value="ECO:0007669"/>
    <property type="project" value="TreeGrafter"/>
</dbReference>
<organism evidence="12 13">
    <name type="scientific">Varroa destructor</name>
    <name type="common">Honeybee mite</name>
    <dbReference type="NCBI Taxonomy" id="109461"/>
    <lineage>
        <taxon>Eukaryota</taxon>
        <taxon>Metazoa</taxon>
        <taxon>Ecdysozoa</taxon>
        <taxon>Arthropoda</taxon>
        <taxon>Chelicerata</taxon>
        <taxon>Arachnida</taxon>
        <taxon>Acari</taxon>
        <taxon>Parasitiformes</taxon>
        <taxon>Mesostigmata</taxon>
        <taxon>Gamasina</taxon>
        <taxon>Dermanyssoidea</taxon>
        <taxon>Varroidae</taxon>
        <taxon>Varroa</taxon>
    </lineage>
</organism>
<evidence type="ECO:0000256" key="1">
    <source>
        <dbReference type="ARBA" id="ARBA00004323"/>
    </source>
</evidence>
<evidence type="ECO:0000256" key="2">
    <source>
        <dbReference type="ARBA" id="ARBA00008661"/>
    </source>
</evidence>
<proteinExistence type="inferred from homology"/>
<comment type="similarity">
    <text evidence="2 11">Belongs to the glycosyltransferase 31 family.</text>
</comment>
<reference evidence="12" key="1">
    <citation type="submission" date="2021-01" db="UniProtKB">
        <authorList>
            <consortium name="EnsemblMetazoa"/>
        </authorList>
    </citation>
    <scope>IDENTIFICATION</scope>
</reference>
<dbReference type="InParanoid" id="A0A7M7JPW0"/>
<dbReference type="EC" id="2.4.1.-" evidence="11"/>
<dbReference type="InterPro" id="IPR002659">
    <property type="entry name" value="Glyco_trans_31"/>
</dbReference>
<dbReference type="RefSeq" id="XP_022655313.1">
    <property type="nucleotide sequence ID" value="XM_022799578.1"/>
</dbReference>
<dbReference type="GeneID" id="111247964"/>
<dbReference type="PANTHER" id="PTHR11214">
    <property type="entry name" value="BETA-1,3-N-ACETYLGLUCOSAMINYLTRANSFERASE"/>
    <property type="match status" value="1"/>
</dbReference>
<dbReference type="KEGG" id="vde:111247964"/>
<evidence type="ECO:0000256" key="5">
    <source>
        <dbReference type="ARBA" id="ARBA00022692"/>
    </source>
</evidence>
<dbReference type="Gene3D" id="3.90.550.50">
    <property type="match status" value="1"/>
</dbReference>
<dbReference type="Pfam" id="PF01762">
    <property type="entry name" value="Galactosyl_T"/>
    <property type="match status" value="1"/>
</dbReference>
<dbReference type="GO" id="GO:0016758">
    <property type="term" value="F:hexosyltransferase activity"/>
    <property type="evidence" value="ECO:0007669"/>
    <property type="project" value="InterPro"/>
</dbReference>
<feature type="transmembrane region" description="Helical" evidence="11">
    <location>
        <begin position="32"/>
        <end position="49"/>
    </location>
</feature>
<keyword evidence="6 11" id="KW-0735">Signal-anchor</keyword>
<sequence length="384" mass="43977">MSIFVYRKVPLGGNLLTDTLPTAQFRRSRFRIVFFFFFLLFVVLCLVLVRSSPQVTIYSALTSHQLKGYVEFFKDTSFEIQRKVSADFSRRAWFNTSQRYTYDYVETIRPIGSCENLRFLFVVASAVENINQREAVRSTWASEVRTISGRGKTVFLLGSGKNSSFQEKIKLESRKYGDILQYAFDDTYRNATIKSIMMLRWAANCRPTYLVKADDDMMINVLQLRKNIDTLGSMGIPFAAGLGHFEKGPIRDKSSKWYVSKEEYPDDVFPNYLGGSLYVITGNVIGQMFKEVFRTALISMEDVFVTGFLATKLSLPRIGLAGISTSEQVDLCDFHDYIGSHHSTPAKMRSFANILRFTQRNCRNVLFGLFHACRCIPYIKVISM</sequence>
<evidence type="ECO:0000256" key="8">
    <source>
        <dbReference type="ARBA" id="ARBA00023034"/>
    </source>
</evidence>
<dbReference type="PANTHER" id="PTHR11214:SF314">
    <property type="entry name" value="HEXOSYLTRANSFERASE"/>
    <property type="match status" value="1"/>
</dbReference>
<keyword evidence="10" id="KW-0325">Glycoprotein</keyword>
<evidence type="ECO:0000256" key="7">
    <source>
        <dbReference type="ARBA" id="ARBA00022989"/>
    </source>
</evidence>
<protein>
    <recommendedName>
        <fullName evidence="11">Hexosyltransferase</fullName>
        <ecNumber evidence="11">2.4.1.-</ecNumber>
    </recommendedName>
</protein>
<evidence type="ECO:0000256" key="10">
    <source>
        <dbReference type="ARBA" id="ARBA00023180"/>
    </source>
</evidence>
<keyword evidence="13" id="KW-1185">Reference proteome</keyword>
<accession>A0A7M7JPW0</accession>
<dbReference type="FunFam" id="3.90.550.50:FF:000001">
    <property type="entry name" value="Hexosyltransferase"/>
    <property type="match status" value="1"/>
</dbReference>
<comment type="subcellular location">
    <subcellularLocation>
        <location evidence="1 11">Golgi apparatus membrane</location>
        <topology evidence="1 11">Single-pass type II membrane protein</topology>
    </subcellularLocation>
</comment>
<keyword evidence="5 11" id="KW-0812">Transmembrane</keyword>
<keyword evidence="9 11" id="KW-0472">Membrane</keyword>
<keyword evidence="4" id="KW-0808">Transferase</keyword>
<keyword evidence="7 11" id="KW-1133">Transmembrane helix</keyword>